<evidence type="ECO:0000313" key="10">
    <source>
        <dbReference type="EMBL" id="GLS46233.1"/>
    </source>
</evidence>
<dbReference type="Gene3D" id="3.90.1150.10">
    <property type="entry name" value="Aspartate Aminotransferase, domain 1"/>
    <property type="match status" value="1"/>
</dbReference>
<reference evidence="10" key="4">
    <citation type="submission" date="2023-01" db="EMBL/GenBank/DDBJ databases">
        <title>Draft genome sequence of Methylobacterium brachythecii strain NBRC 107710.</title>
        <authorList>
            <person name="Sun Q."/>
            <person name="Mori K."/>
        </authorList>
    </citation>
    <scope>NUCLEOTIDE SEQUENCE</scope>
    <source>
        <strain evidence="10">NBRC 107710</strain>
    </source>
</reference>
<comment type="caution">
    <text evidence="11">The sequence shown here is derived from an EMBL/GenBank/DDBJ whole genome shotgun (WGS) entry which is preliminary data.</text>
</comment>
<dbReference type="InterPro" id="IPR015421">
    <property type="entry name" value="PyrdxlP-dep_Trfase_major"/>
</dbReference>
<dbReference type="EC" id="2.6.1.-" evidence="8"/>
<gene>
    <name evidence="10" type="ORF">GCM10007884_42250</name>
    <name evidence="11" type="ORF">GGR33_004723</name>
</gene>
<dbReference type="FunFam" id="3.40.640.10:FF:000033">
    <property type="entry name" value="Aspartate aminotransferase"/>
    <property type="match status" value="1"/>
</dbReference>
<dbReference type="CDD" id="cd00609">
    <property type="entry name" value="AAT_like"/>
    <property type="match status" value="1"/>
</dbReference>
<reference evidence="10" key="1">
    <citation type="journal article" date="2014" name="Int. J. Syst. Evol. Microbiol.">
        <title>Complete genome of a new Firmicutes species belonging to the dominant human colonic microbiota ('Ruminococcus bicirculans') reveals two chromosomes and a selective capacity to utilize plant glucans.</title>
        <authorList>
            <consortium name="NISC Comparative Sequencing Program"/>
            <person name="Wegmann U."/>
            <person name="Louis P."/>
            <person name="Goesmann A."/>
            <person name="Henrissat B."/>
            <person name="Duncan S.H."/>
            <person name="Flint H.J."/>
        </authorList>
    </citation>
    <scope>NUCLEOTIDE SEQUENCE</scope>
    <source>
        <strain evidence="10">NBRC 107710</strain>
    </source>
</reference>
<evidence type="ECO:0000256" key="3">
    <source>
        <dbReference type="ARBA" id="ARBA00011738"/>
    </source>
</evidence>
<sequence>MALLADALSRVKPSATIVMTQKARELKAQGVDVISLSVGEPDFDTPDHIKRAGIEAIERNQTRYPPVSGIVPLREAIVRKFQRENELDYKVSQTIVATGGKHIIYNALLTTMNPGDEVVIPRPYWVSYPEIVVLCGGIPVFVETDMAHGFKLQAEALERVLTPNTKWIILNSPSNPSGAAYTRGEMKAITDVLLRHPRVHVLTDDIYEHLTYGDFDFVTPAQVEPELFNRTVTMNGVSKAYAMTGWRIGYAAGPEPIIKAMDFVQGQQTSGATTISQWAAVAALDGPQDHLVQFKKAFEGRRDLVVSMLNQARGLTCATPEGAFYVFPSCAELIGKRTEGGTVIETDQDFVTQLLQVEGVAAVHGSAFGLGPNLRISYATSNAVLEEACTRIQRFCASLR</sequence>
<evidence type="ECO:0000256" key="2">
    <source>
        <dbReference type="ARBA" id="ARBA00007441"/>
    </source>
</evidence>
<comment type="cofactor">
    <cofactor evidence="1 8">
        <name>pyridoxal 5'-phosphate</name>
        <dbReference type="ChEBI" id="CHEBI:597326"/>
    </cofactor>
</comment>
<evidence type="ECO:0000313" key="12">
    <source>
        <dbReference type="Proteomes" id="UP000517759"/>
    </source>
</evidence>
<comment type="subunit">
    <text evidence="3">Homodimer.</text>
</comment>
<keyword evidence="5 8" id="KW-0808">Transferase</keyword>
<evidence type="ECO:0000259" key="9">
    <source>
        <dbReference type="Pfam" id="PF00155"/>
    </source>
</evidence>
<dbReference type="Proteomes" id="UP000517759">
    <property type="component" value="Unassembled WGS sequence"/>
</dbReference>
<dbReference type="GO" id="GO:0004069">
    <property type="term" value="F:L-aspartate:2-oxoglutarate aminotransferase activity"/>
    <property type="evidence" value="ECO:0007669"/>
    <property type="project" value="UniProtKB-EC"/>
</dbReference>
<dbReference type="PROSITE" id="PS00105">
    <property type="entry name" value="AA_TRANSFER_CLASS_1"/>
    <property type="match status" value="1"/>
</dbReference>
<dbReference type="RefSeq" id="WP_183511725.1">
    <property type="nucleotide sequence ID" value="NZ_BSPG01000036.1"/>
</dbReference>
<dbReference type="EMBL" id="BSPG01000036">
    <property type="protein sequence ID" value="GLS46233.1"/>
    <property type="molecule type" value="Genomic_DNA"/>
</dbReference>
<dbReference type="InterPro" id="IPR015422">
    <property type="entry name" value="PyrdxlP-dep_Trfase_small"/>
</dbReference>
<evidence type="ECO:0000256" key="6">
    <source>
        <dbReference type="ARBA" id="ARBA00022898"/>
    </source>
</evidence>
<feature type="domain" description="Aminotransferase class I/classII large" evidence="9">
    <location>
        <begin position="32"/>
        <end position="392"/>
    </location>
</feature>
<evidence type="ECO:0000313" key="13">
    <source>
        <dbReference type="Proteomes" id="UP001156881"/>
    </source>
</evidence>
<organism evidence="11 12">
    <name type="scientific">Methylobacterium brachythecii</name>
    <dbReference type="NCBI Taxonomy" id="1176177"/>
    <lineage>
        <taxon>Bacteria</taxon>
        <taxon>Pseudomonadati</taxon>
        <taxon>Pseudomonadota</taxon>
        <taxon>Alphaproteobacteria</taxon>
        <taxon>Hyphomicrobiales</taxon>
        <taxon>Methylobacteriaceae</taxon>
        <taxon>Methylobacterium</taxon>
    </lineage>
</organism>
<dbReference type="GO" id="GO:0030170">
    <property type="term" value="F:pyridoxal phosphate binding"/>
    <property type="evidence" value="ECO:0007669"/>
    <property type="project" value="InterPro"/>
</dbReference>
<evidence type="ECO:0000256" key="5">
    <source>
        <dbReference type="ARBA" id="ARBA00022679"/>
    </source>
</evidence>
<dbReference type="AlphaFoldDB" id="A0A7W6F971"/>
<comment type="similarity">
    <text evidence="2 8">Belongs to the class-I pyridoxal-phosphate-dependent aminotransferase family.</text>
</comment>
<dbReference type="Gene3D" id="3.40.640.10">
    <property type="entry name" value="Type I PLP-dependent aspartate aminotransferase-like (Major domain)"/>
    <property type="match status" value="1"/>
</dbReference>
<keyword evidence="13" id="KW-1185">Reference proteome</keyword>
<evidence type="ECO:0000256" key="7">
    <source>
        <dbReference type="ARBA" id="ARBA00049185"/>
    </source>
</evidence>
<reference evidence="11 12" key="3">
    <citation type="submission" date="2020-08" db="EMBL/GenBank/DDBJ databases">
        <title>Genomic Encyclopedia of Type Strains, Phase IV (KMG-IV): sequencing the most valuable type-strain genomes for metagenomic binning, comparative biology and taxonomic classification.</title>
        <authorList>
            <person name="Goeker M."/>
        </authorList>
    </citation>
    <scope>NUCLEOTIDE SEQUENCE [LARGE SCALE GENOMIC DNA]</scope>
    <source>
        <strain evidence="11 12">DSM 24105</strain>
    </source>
</reference>
<dbReference type="InterPro" id="IPR050596">
    <property type="entry name" value="AspAT/PAT-like"/>
</dbReference>
<comment type="catalytic activity">
    <reaction evidence="7">
        <text>L-aspartate + 2-oxoglutarate = oxaloacetate + L-glutamate</text>
        <dbReference type="Rhea" id="RHEA:21824"/>
        <dbReference type="ChEBI" id="CHEBI:16452"/>
        <dbReference type="ChEBI" id="CHEBI:16810"/>
        <dbReference type="ChEBI" id="CHEBI:29985"/>
        <dbReference type="ChEBI" id="CHEBI:29991"/>
        <dbReference type="EC" id="2.6.1.1"/>
    </reaction>
</comment>
<proteinExistence type="inferred from homology"/>
<name>A0A7W6F971_9HYPH</name>
<keyword evidence="4 8" id="KW-0032">Aminotransferase</keyword>
<evidence type="ECO:0000256" key="1">
    <source>
        <dbReference type="ARBA" id="ARBA00001933"/>
    </source>
</evidence>
<dbReference type="Proteomes" id="UP001156881">
    <property type="component" value="Unassembled WGS sequence"/>
</dbReference>
<evidence type="ECO:0000256" key="4">
    <source>
        <dbReference type="ARBA" id="ARBA00022576"/>
    </source>
</evidence>
<keyword evidence="6" id="KW-0663">Pyridoxal phosphate</keyword>
<dbReference type="GO" id="GO:0006520">
    <property type="term" value="P:amino acid metabolic process"/>
    <property type="evidence" value="ECO:0007669"/>
    <property type="project" value="InterPro"/>
</dbReference>
<dbReference type="PANTHER" id="PTHR46383:SF1">
    <property type="entry name" value="ASPARTATE AMINOTRANSFERASE"/>
    <property type="match status" value="1"/>
</dbReference>
<dbReference type="InterPro" id="IPR004838">
    <property type="entry name" value="NHTrfase_class1_PyrdxlP-BS"/>
</dbReference>
<dbReference type="Pfam" id="PF00155">
    <property type="entry name" value="Aminotran_1_2"/>
    <property type="match status" value="1"/>
</dbReference>
<dbReference type="EMBL" id="JACIDN010000010">
    <property type="protein sequence ID" value="MBB3905195.1"/>
    <property type="molecule type" value="Genomic_DNA"/>
</dbReference>
<accession>A0A7W6F971</accession>
<dbReference type="SUPFAM" id="SSF53383">
    <property type="entry name" value="PLP-dependent transferases"/>
    <property type="match status" value="1"/>
</dbReference>
<dbReference type="InterPro" id="IPR004839">
    <property type="entry name" value="Aminotransferase_I/II_large"/>
</dbReference>
<dbReference type="InterPro" id="IPR015424">
    <property type="entry name" value="PyrdxlP-dep_Trfase"/>
</dbReference>
<protein>
    <recommendedName>
        <fullName evidence="8">Aminotransferase</fullName>
        <ecNumber evidence="8">2.6.1.-</ecNumber>
    </recommendedName>
</protein>
<reference evidence="13" key="2">
    <citation type="journal article" date="2019" name="Int. J. Syst. Evol. Microbiol.">
        <title>The Global Catalogue of Microorganisms (GCM) 10K type strain sequencing project: providing services to taxonomists for standard genome sequencing and annotation.</title>
        <authorList>
            <consortium name="The Broad Institute Genomics Platform"/>
            <consortium name="The Broad Institute Genome Sequencing Center for Infectious Disease"/>
            <person name="Wu L."/>
            <person name="Ma J."/>
        </authorList>
    </citation>
    <scope>NUCLEOTIDE SEQUENCE [LARGE SCALE GENOMIC DNA]</scope>
    <source>
        <strain evidence="13">NBRC 107710</strain>
    </source>
</reference>
<evidence type="ECO:0000256" key="8">
    <source>
        <dbReference type="RuleBase" id="RU000481"/>
    </source>
</evidence>
<dbReference type="PANTHER" id="PTHR46383">
    <property type="entry name" value="ASPARTATE AMINOTRANSFERASE"/>
    <property type="match status" value="1"/>
</dbReference>
<evidence type="ECO:0000313" key="11">
    <source>
        <dbReference type="EMBL" id="MBB3905195.1"/>
    </source>
</evidence>